<feature type="transmembrane region" description="Helical" evidence="9">
    <location>
        <begin position="257"/>
        <end position="277"/>
    </location>
</feature>
<feature type="transmembrane region" description="Helical" evidence="9">
    <location>
        <begin position="32"/>
        <end position="55"/>
    </location>
</feature>
<sequence>MSTTASDSSAPSASEPTAGYEKPQQDLVPRRAAYWPVLAPAGLIVTVFVAVAAFAPTWFAAQLEVVNKLVVSSIGWYYVLLVAAFVVFSLWCGISRYGDVTLGQDDEEPEYGLFSWFAMLFAAGMGIGLVFWGVAEPLNHLATPPPGGPTLEQNPGVAAQNAMTTTFLHWGLHAWAIYVVVGLAIAYAVHRRGRPVSIRWALEPVFGDRVKGVLGDVVDIVAIVGTVFGVATSLGFGVVQLSAGLEVLGIAGQSISLLLWLTLGITLLALMSVVSGLDVGIKWLSNINLVLAGVLVLAMLLLGPTLFILREFVQNIGLYVARLVELSFRTMPFQGQDGEAWLGAWTTYYWGWWISWSPFVGIFIARISRGRTVREFVLGVLLAPTLLTFTWFSILGGSAIYRELFGGGGLIGADGSVATEASLFSLLADMPGAAVLSGLFLILIVVFFVTSSDSGSFVVSMLSAGGDPQPHVAIRVFWGLVAGAIAAVLLWVGHQQGEGGLEAGLSALQTMAILVAAPFTLVMIAMCVSTFRALHAEHRRTVRLERATLRRELALELAESGDLAPAADRPEQPRGRSRFGRRR</sequence>
<evidence type="ECO:0000256" key="2">
    <source>
        <dbReference type="ARBA" id="ARBA00005658"/>
    </source>
</evidence>
<dbReference type="PANTHER" id="PTHR30047:SF7">
    <property type="entry name" value="HIGH-AFFINITY CHOLINE TRANSPORT PROTEIN"/>
    <property type="match status" value="1"/>
</dbReference>
<comment type="caution">
    <text evidence="10">The sequence shown here is derived from an EMBL/GenBank/DDBJ whole genome shotgun (WGS) entry which is preliminary data.</text>
</comment>
<feature type="transmembrane region" description="Helical" evidence="9">
    <location>
        <begin position="347"/>
        <end position="365"/>
    </location>
</feature>
<evidence type="ECO:0000256" key="4">
    <source>
        <dbReference type="ARBA" id="ARBA00022475"/>
    </source>
</evidence>
<keyword evidence="3" id="KW-0813">Transport</keyword>
<name>A0ABQ6IYM9_9MICO</name>
<dbReference type="PANTHER" id="PTHR30047">
    <property type="entry name" value="HIGH-AFFINITY CHOLINE TRANSPORT PROTEIN-RELATED"/>
    <property type="match status" value="1"/>
</dbReference>
<evidence type="ECO:0000256" key="7">
    <source>
        <dbReference type="ARBA" id="ARBA00023136"/>
    </source>
</evidence>
<evidence type="ECO:0000256" key="3">
    <source>
        <dbReference type="ARBA" id="ARBA00022448"/>
    </source>
</evidence>
<dbReference type="InterPro" id="IPR000060">
    <property type="entry name" value="BCCT_transptr"/>
</dbReference>
<feature type="transmembrane region" description="Helical" evidence="9">
    <location>
        <begin position="289"/>
        <end position="309"/>
    </location>
</feature>
<proteinExistence type="inferred from homology"/>
<feature type="transmembrane region" description="Helical" evidence="9">
    <location>
        <begin position="377"/>
        <end position="401"/>
    </location>
</feature>
<evidence type="ECO:0000313" key="10">
    <source>
        <dbReference type="EMBL" id="GMA42272.1"/>
    </source>
</evidence>
<evidence type="ECO:0000256" key="1">
    <source>
        <dbReference type="ARBA" id="ARBA00004651"/>
    </source>
</evidence>
<comment type="subcellular location">
    <subcellularLocation>
        <location evidence="1">Cell membrane</location>
        <topology evidence="1">Multi-pass membrane protein</topology>
    </subcellularLocation>
</comment>
<feature type="transmembrane region" description="Helical" evidence="9">
    <location>
        <begin position="472"/>
        <end position="492"/>
    </location>
</feature>
<gene>
    <name evidence="10" type="ORF">GCM10025883_43170</name>
</gene>
<dbReference type="Proteomes" id="UP001157126">
    <property type="component" value="Unassembled WGS sequence"/>
</dbReference>
<evidence type="ECO:0000313" key="11">
    <source>
        <dbReference type="Proteomes" id="UP001157126"/>
    </source>
</evidence>
<evidence type="ECO:0000256" key="9">
    <source>
        <dbReference type="SAM" id="Phobius"/>
    </source>
</evidence>
<feature type="region of interest" description="Disordered" evidence="8">
    <location>
        <begin position="562"/>
        <end position="583"/>
    </location>
</feature>
<comment type="similarity">
    <text evidence="2">Belongs to the BCCT transporter (TC 2.A.15) family.</text>
</comment>
<accession>A0ABQ6IYM9</accession>
<keyword evidence="5 9" id="KW-0812">Transmembrane</keyword>
<keyword evidence="4" id="KW-1003">Cell membrane</keyword>
<protein>
    <submittedName>
        <fullName evidence="10">Choline transporter</fullName>
    </submittedName>
</protein>
<keyword evidence="6 9" id="KW-1133">Transmembrane helix</keyword>
<dbReference type="EMBL" id="BSUO01000001">
    <property type="protein sequence ID" value="GMA42272.1"/>
    <property type="molecule type" value="Genomic_DNA"/>
</dbReference>
<feature type="compositionally biased region" description="Low complexity" evidence="8">
    <location>
        <begin position="1"/>
        <end position="18"/>
    </location>
</feature>
<feature type="transmembrane region" description="Helical" evidence="9">
    <location>
        <begin position="170"/>
        <end position="189"/>
    </location>
</feature>
<feature type="transmembrane region" description="Helical" evidence="9">
    <location>
        <begin position="114"/>
        <end position="135"/>
    </location>
</feature>
<evidence type="ECO:0000256" key="8">
    <source>
        <dbReference type="SAM" id="MobiDB-lite"/>
    </source>
</evidence>
<organism evidence="10 11">
    <name type="scientific">Mobilicoccus caccae</name>
    <dbReference type="NCBI Taxonomy" id="1859295"/>
    <lineage>
        <taxon>Bacteria</taxon>
        <taxon>Bacillati</taxon>
        <taxon>Actinomycetota</taxon>
        <taxon>Actinomycetes</taxon>
        <taxon>Micrococcales</taxon>
        <taxon>Dermatophilaceae</taxon>
        <taxon>Mobilicoccus</taxon>
    </lineage>
</organism>
<evidence type="ECO:0000256" key="6">
    <source>
        <dbReference type="ARBA" id="ARBA00022989"/>
    </source>
</evidence>
<feature type="transmembrane region" description="Helical" evidence="9">
    <location>
        <begin position="512"/>
        <end position="534"/>
    </location>
</feature>
<reference evidence="11" key="1">
    <citation type="journal article" date="2019" name="Int. J. Syst. Evol. Microbiol.">
        <title>The Global Catalogue of Microorganisms (GCM) 10K type strain sequencing project: providing services to taxonomists for standard genome sequencing and annotation.</title>
        <authorList>
            <consortium name="The Broad Institute Genomics Platform"/>
            <consortium name="The Broad Institute Genome Sequencing Center for Infectious Disease"/>
            <person name="Wu L."/>
            <person name="Ma J."/>
        </authorList>
    </citation>
    <scope>NUCLEOTIDE SEQUENCE [LARGE SCALE GENOMIC DNA]</scope>
    <source>
        <strain evidence="11">NBRC 113072</strain>
    </source>
</reference>
<dbReference type="RefSeq" id="WP_284305710.1">
    <property type="nucleotide sequence ID" value="NZ_BSUO01000001.1"/>
</dbReference>
<keyword evidence="11" id="KW-1185">Reference proteome</keyword>
<dbReference type="NCBIfam" id="TIGR00842">
    <property type="entry name" value="bcct"/>
    <property type="match status" value="1"/>
</dbReference>
<feature type="region of interest" description="Disordered" evidence="8">
    <location>
        <begin position="1"/>
        <end position="23"/>
    </location>
</feature>
<feature type="transmembrane region" description="Helical" evidence="9">
    <location>
        <begin position="217"/>
        <end position="237"/>
    </location>
</feature>
<evidence type="ECO:0000256" key="5">
    <source>
        <dbReference type="ARBA" id="ARBA00022692"/>
    </source>
</evidence>
<feature type="transmembrane region" description="Helical" evidence="9">
    <location>
        <begin position="432"/>
        <end position="451"/>
    </location>
</feature>
<dbReference type="Pfam" id="PF02028">
    <property type="entry name" value="BCCT"/>
    <property type="match status" value="1"/>
</dbReference>
<keyword evidence="7 9" id="KW-0472">Membrane</keyword>
<feature type="transmembrane region" description="Helical" evidence="9">
    <location>
        <begin position="75"/>
        <end position="94"/>
    </location>
</feature>